<evidence type="ECO:0000313" key="1">
    <source>
        <dbReference type="EMBL" id="MCH5597754.1"/>
    </source>
</evidence>
<evidence type="ECO:0000313" key="2">
    <source>
        <dbReference type="Proteomes" id="UP001202248"/>
    </source>
</evidence>
<dbReference type="PANTHER" id="PTHR42855">
    <property type="entry name" value="ABC TRANSPORTER ATP-BINDING SUBUNIT"/>
    <property type="match status" value="1"/>
</dbReference>
<dbReference type="EMBL" id="JAKWBL010000001">
    <property type="protein sequence ID" value="MCH5597754.1"/>
    <property type="molecule type" value="Genomic_DNA"/>
</dbReference>
<dbReference type="InterPro" id="IPR051309">
    <property type="entry name" value="ABCF_ATPase"/>
</dbReference>
<sequence>MREVGNQILNVDKLKASLDDRTLFKDVTFSVNKNDKIALISRDPLAVTQFFDIINGEAKADSGSLEWGTTITKAYLPVENSEYFQEDLNLMDWLRQYVPSHVTDVDEPFYAGF</sequence>
<dbReference type="Proteomes" id="UP001202248">
    <property type="component" value="Unassembled WGS sequence"/>
</dbReference>
<dbReference type="PANTHER" id="PTHR42855:SF2">
    <property type="entry name" value="DRUG RESISTANCE ABC TRANSPORTER,ATP-BINDING PROTEIN"/>
    <property type="match status" value="1"/>
</dbReference>
<organism evidence="1 2">
    <name type="scientific">Niabella ginsengisoli</name>
    <dbReference type="NCBI Taxonomy" id="522298"/>
    <lineage>
        <taxon>Bacteria</taxon>
        <taxon>Pseudomonadati</taxon>
        <taxon>Bacteroidota</taxon>
        <taxon>Chitinophagia</taxon>
        <taxon>Chitinophagales</taxon>
        <taxon>Chitinophagaceae</taxon>
        <taxon>Niabella</taxon>
    </lineage>
</organism>
<dbReference type="Gene3D" id="3.40.50.300">
    <property type="entry name" value="P-loop containing nucleotide triphosphate hydrolases"/>
    <property type="match status" value="1"/>
</dbReference>
<reference evidence="1 2" key="1">
    <citation type="submission" date="2022-02" db="EMBL/GenBank/DDBJ databases">
        <authorList>
            <person name="Min J."/>
        </authorList>
    </citation>
    <scope>NUCLEOTIDE SEQUENCE [LARGE SCALE GENOMIC DNA]</scope>
    <source>
        <strain evidence="1 2">GR10-1</strain>
    </source>
</reference>
<dbReference type="InterPro" id="IPR027417">
    <property type="entry name" value="P-loop_NTPase"/>
</dbReference>
<keyword evidence="2" id="KW-1185">Reference proteome</keyword>
<accession>A0ABS9SHW6</accession>
<comment type="caution">
    <text evidence="1">The sequence shown here is derived from an EMBL/GenBank/DDBJ whole genome shotgun (WGS) entry which is preliminary data.</text>
</comment>
<protein>
    <submittedName>
        <fullName evidence="1">Uncharacterized protein</fullName>
    </submittedName>
</protein>
<proteinExistence type="predicted"/>
<gene>
    <name evidence="1" type="ORF">MKP09_07455</name>
</gene>
<name>A0ABS9SHW6_9BACT</name>
<dbReference type="SUPFAM" id="SSF52540">
    <property type="entry name" value="P-loop containing nucleoside triphosphate hydrolases"/>
    <property type="match status" value="1"/>
</dbReference>